<keyword evidence="3" id="KW-1185">Reference proteome</keyword>
<dbReference type="EMBL" id="KV878595">
    <property type="protein sequence ID" value="OJJ54210.1"/>
    <property type="molecule type" value="Genomic_DNA"/>
</dbReference>
<evidence type="ECO:0000313" key="2">
    <source>
        <dbReference type="EMBL" id="OJJ54210.1"/>
    </source>
</evidence>
<dbReference type="Proteomes" id="UP000184356">
    <property type="component" value="Unassembled WGS sequence"/>
</dbReference>
<sequence length="338" mass="37498">MPKRKCLSMANIGAEGQGLDPMACRLTRVRTAKFYGSTPIVFVTFPSYTSAAISDVELRELSVTVHGTPYLISPFSAAYTSLLAKADVGTSIYGFVPVTVIHSSPTGPSRLTLNKTITGYLANVDAFNKGFLQGVIIYHEDNSDNLGPTTDVDSMVTNLKSHYNTSSVVFQSLAVCRRLNAELYLPLGSYTALRCPSLSRSPPETDLDYTVRTKPGPNCPRSVLRRLRREIQRSSSIYKPVDTRHVEIGNLTINTQTWLTIPRETGLFLETGGRRMLSRNLIALYVANEATPEYINNYGEFISVLDSMQSCFISVFTEQPEYVLPLGESLYYCDITEH</sequence>
<dbReference type="VEuPathDB" id="FungiDB:ASPSYDRAFT_1162271"/>
<reference evidence="3" key="1">
    <citation type="journal article" date="2017" name="Genome Biol.">
        <title>Comparative genomics reveals high biological diversity and specific adaptations in the industrially and medically important fungal genus Aspergillus.</title>
        <authorList>
            <person name="de Vries R.P."/>
            <person name="Riley R."/>
            <person name="Wiebenga A."/>
            <person name="Aguilar-Osorio G."/>
            <person name="Amillis S."/>
            <person name="Uchima C.A."/>
            <person name="Anderluh G."/>
            <person name="Asadollahi M."/>
            <person name="Askin M."/>
            <person name="Barry K."/>
            <person name="Battaglia E."/>
            <person name="Bayram O."/>
            <person name="Benocci T."/>
            <person name="Braus-Stromeyer S.A."/>
            <person name="Caldana C."/>
            <person name="Canovas D."/>
            <person name="Cerqueira G.C."/>
            <person name="Chen F."/>
            <person name="Chen W."/>
            <person name="Choi C."/>
            <person name="Clum A."/>
            <person name="Dos Santos R.A."/>
            <person name="Damasio A.R."/>
            <person name="Diallinas G."/>
            <person name="Emri T."/>
            <person name="Fekete E."/>
            <person name="Flipphi M."/>
            <person name="Freyberg S."/>
            <person name="Gallo A."/>
            <person name="Gournas C."/>
            <person name="Habgood R."/>
            <person name="Hainaut M."/>
            <person name="Harispe M.L."/>
            <person name="Henrissat B."/>
            <person name="Hilden K.S."/>
            <person name="Hope R."/>
            <person name="Hossain A."/>
            <person name="Karabika E."/>
            <person name="Karaffa L."/>
            <person name="Karanyi Z."/>
            <person name="Krasevec N."/>
            <person name="Kuo A."/>
            <person name="Kusch H."/>
            <person name="LaButti K."/>
            <person name="Lagendijk E.L."/>
            <person name="Lapidus A."/>
            <person name="Levasseur A."/>
            <person name="Lindquist E."/>
            <person name="Lipzen A."/>
            <person name="Logrieco A.F."/>
            <person name="MacCabe A."/>
            <person name="Maekelae M.R."/>
            <person name="Malavazi I."/>
            <person name="Melin P."/>
            <person name="Meyer V."/>
            <person name="Mielnichuk N."/>
            <person name="Miskei M."/>
            <person name="Molnar A.P."/>
            <person name="Mule G."/>
            <person name="Ngan C.Y."/>
            <person name="Orejas M."/>
            <person name="Orosz E."/>
            <person name="Ouedraogo J.P."/>
            <person name="Overkamp K.M."/>
            <person name="Park H.-S."/>
            <person name="Perrone G."/>
            <person name="Piumi F."/>
            <person name="Punt P.J."/>
            <person name="Ram A.F."/>
            <person name="Ramon A."/>
            <person name="Rauscher S."/>
            <person name="Record E."/>
            <person name="Riano-Pachon D.M."/>
            <person name="Robert V."/>
            <person name="Roehrig J."/>
            <person name="Ruller R."/>
            <person name="Salamov A."/>
            <person name="Salih N.S."/>
            <person name="Samson R.A."/>
            <person name="Sandor E."/>
            <person name="Sanguinetti M."/>
            <person name="Schuetze T."/>
            <person name="Sepcic K."/>
            <person name="Shelest E."/>
            <person name="Sherlock G."/>
            <person name="Sophianopoulou V."/>
            <person name="Squina F.M."/>
            <person name="Sun H."/>
            <person name="Susca A."/>
            <person name="Todd R.B."/>
            <person name="Tsang A."/>
            <person name="Unkles S.E."/>
            <person name="van de Wiele N."/>
            <person name="van Rossen-Uffink D."/>
            <person name="Oliveira J.V."/>
            <person name="Vesth T.C."/>
            <person name="Visser J."/>
            <person name="Yu J.-H."/>
            <person name="Zhou M."/>
            <person name="Andersen M.R."/>
            <person name="Archer D.B."/>
            <person name="Baker S.E."/>
            <person name="Benoit I."/>
            <person name="Brakhage A.A."/>
            <person name="Braus G.H."/>
            <person name="Fischer R."/>
            <person name="Frisvad J.C."/>
            <person name="Goldman G.H."/>
            <person name="Houbraken J."/>
            <person name="Oakley B."/>
            <person name="Pocsi I."/>
            <person name="Scazzocchio C."/>
            <person name="Seiboth B."/>
            <person name="vanKuyk P.A."/>
            <person name="Wortman J."/>
            <person name="Dyer P.S."/>
            <person name="Grigoriev I.V."/>
        </authorList>
    </citation>
    <scope>NUCLEOTIDE SEQUENCE [LARGE SCALE GENOMIC DNA]</scope>
    <source>
        <strain evidence="3">CBS 593.65</strain>
    </source>
</reference>
<organism evidence="2 3">
    <name type="scientific">Aspergillus sydowii CBS 593.65</name>
    <dbReference type="NCBI Taxonomy" id="1036612"/>
    <lineage>
        <taxon>Eukaryota</taxon>
        <taxon>Fungi</taxon>
        <taxon>Dikarya</taxon>
        <taxon>Ascomycota</taxon>
        <taxon>Pezizomycotina</taxon>
        <taxon>Eurotiomycetes</taxon>
        <taxon>Eurotiomycetidae</taxon>
        <taxon>Eurotiales</taxon>
        <taxon>Aspergillaceae</taxon>
        <taxon>Aspergillus</taxon>
        <taxon>Aspergillus subgen. Nidulantes</taxon>
    </lineage>
</organism>
<evidence type="ECO:0000313" key="3">
    <source>
        <dbReference type="Proteomes" id="UP000184356"/>
    </source>
</evidence>
<dbReference type="InterPro" id="IPR058329">
    <property type="entry name" value="Arp1_N"/>
</dbReference>
<name>A0A1L9T435_9EURO</name>
<dbReference type="AlphaFoldDB" id="A0A1L9T435"/>
<protein>
    <recommendedName>
        <fullName evidence="1">Scytalone dehydratase-like protein Arp1 N-terminal domain-containing protein</fullName>
    </recommendedName>
</protein>
<dbReference type="Pfam" id="PF26053">
    <property type="entry name" value="DUF8016"/>
    <property type="match status" value="1"/>
</dbReference>
<proteinExistence type="predicted"/>
<evidence type="ECO:0000259" key="1">
    <source>
        <dbReference type="Pfam" id="PF26053"/>
    </source>
</evidence>
<accession>A0A1L9T435</accession>
<gene>
    <name evidence="2" type="ORF">ASPSYDRAFT_1162271</name>
</gene>
<dbReference type="RefSeq" id="XP_040698016.1">
    <property type="nucleotide sequence ID" value="XM_040840103.1"/>
</dbReference>
<dbReference type="GeneID" id="63756176"/>
<feature type="domain" description="Scytalone dehydratase-like protein Arp1 N-terminal" evidence="1">
    <location>
        <begin position="92"/>
        <end position="172"/>
    </location>
</feature>